<dbReference type="Proteomes" id="UP001549773">
    <property type="component" value="Unassembled WGS sequence"/>
</dbReference>
<comment type="caution">
    <text evidence="3">The sequence shown here is derived from an EMBL/GenBank/DDBJ whole genome shotgun (WGS) entry which is preliminary data.</text>
</comment>
<evidence type="ECO:0000259" key="2">
    <source>
        <dbReference type="Pfam" id="PF00534"/>
    </source>
</evidence>
<keyword evidence="3" id="KW-0808">Transferase</keyword>
<dbReference type="EMBL" id="JBEWYP010000003">
    <property type="protein sequence ID" value="MET7029455.1"/>
    <property type="molecule type" value="Genomic_DNA"/>
</dbReference>
<keyword evidence="4" id="KW-1185">Reference proteome</keyword>
<dbReference type="GO" id="GO:0016757">
    <property type="term" value="F:glycosyltransferase activity"/>
    <property type="evidence" value="ECO:0007669"/>
    <property type="project" value="UniProtKB-KW"/>
</dbReference>
<keyword evidence="1" id="KW-0175">Coiled coil</keyword>
<sequence>MEKLTIALCHFRVGETDGVSLEMDKWKLVLEKLGHNVIYVAGSRGTLKDVEIIEELHYNDATNNKVVENAYVKFHSYKNEEAFKQEIEKEANSIETKLINIINKKGVDLLMVNNMFSLGWNLSAGLGFFNAIKNSDVRCLCHHHDFHWEREKYSHPTCSFVQEYLITIFPPNHPRIKHVVINTIAKNELLKRRQIESTVVPNVFDFDNNWIVDDFNADFRTTFGIKDNDLIVLQATRIVQRKGIELALDVVAELNANKQKLIGKKLYNGQVFDVNSNIVYLMVGLNEDPPYFDKIMKYAHQKDVDIRWVNDHIDHERSHDNGHKKYSLWDAYAHCDLVTYTSLLEGWGNQFIEALVAKKIIISYQYPVFVTDILPLNFHTVDLGAQHSLKKDGLAIVEQSIVSSAAEKTIELLLDGDTYKKLTAENYIIGKKNLSMDALEKLLKSIVKNEE</sequence>
<dbReference type="PANTHER" id="PTHR12526:SF628">
    <property type="entry name" value="MANNOSYLGLUCOSYLGLYCERATE SYNTHASE"/>
    <property type="match status" value="1"/>
</dbReference>
<dbReference type="EC" id="2.4.-.-" evidence="3"/>
<dbReference type="PANTHER" id="PTHR12526">
    <property type="entry name" value="GLYCOSYLTRANSFERASE"/>
    <property type="match status" value="1"/>
</dbReference>
<organism evidence="3 4">
    <name type="scientific">Sediminicola luteus</name>
    <dbReference type="NCBI Taxonomy" id="319238"/>
    <lineage>
        <taxon>Bacteria</taxon>
        <taxon>Pseudomonadati</taxon>
        <taxon>Bacteroidota</taxon>
        <taxon>Flavobacteriia</taxon>
        <taxon>Flavobacteriales</taxon>
        <taxon>Flavobacteriaceae</taxon>
        <taxon>Sediminicola</taxon>
    </lineage>
</organism>
<keyword evidence="3" id="KW-0328">Glycosyltransferase</keyword>
<feature type="coiled-coil region" evidence="1">
    <location>
        <begin position="77"/>
        <end position="104"/>
    </location>
</feature>
<evidence type="ECO:0000313" key="3">
    <source>
        <dbReference type="EMBL" id="MET7029455.1"/>
    </source>
</evidence>
<dbReference type="InterPro" id="IPR001296">
    <property type="entry name" value="Glyco_trans_1"/>
</dbReference>
<feature type="domain" description="Glycosyl transferase family 1" evidence="2">
    <location>
        <begin position="220"/>
        <end position="369"/>
    </location>
</feature>
<accession>A0ABV2TW09</accession>
<dbReference type="Gene3D" id="3.40.50.2000">
    <property type="entry name" value="Glycogen Phosphorylase B"/>
    <property type="match status" value="1"/>
</dbReference>
<dbReference type="Pfam" id="PF00534">
    <property type="entry name" value="Glycos_transf_1"/>
    <property type="match status" value="1"/>
</dbReference>
<protein>
    <submittedName>
        <fullName evidence="3">Glycosyltransferase family 4 protein</fullName>
        <ecNumber evidence="3">2.4.-.-</ecNumber>
    </submittedName>
</protein>
<evidence type="ECO:0000256" key="1">
    <source>
        <dbReference type="SAM" id="Coils"/>
    </source>
</evidence>
<reference evidence="3 4" key="1">
    <citation type="submission" date="2024-07" db="EMBL/GenBank/DDBJ databases">
        <title>The genome sequence of type strain Sediminicola luteus GDMCC 1.2596T.</title>
        <authorList>
            <person name="Liu Y."/>
        </authorList>
    </citation>
    <scope>NUCLEOTIDE SEQUENCE [LARGE SCALE GENOMIC DNA]</scope>
    <source>
        <strain evidence="3 4">GDMCC 1.2596</strain>
    </source>
</reference>
<dbReference type="RefSeq" id="WP_354618267.1">
    <property type="nucleotide sequence ID" value="NZ_JBEWYP010000003.1"/>
</dbReference>
<dbReference type="SUPFAM" id="SSF53756">
    <property type="entry name" value="UDP-Glycosyltransferase/glycogen phosphorylase"/>
    <property type="match status" value="1"/>
</dbReference>
<evidence type="ECO:0000313" key="4">
    <source>
        <dbReference type="Proteomes" id="UP001549773"/>
    </source>
</evidence>
<name>A0ABV2TW09_9FLAO</name>
<gene>
    <name evidence="3" type="ORF">ABXZ32_08605</name>
</gene>
<dbReference type="CDD" id="cd03801">
    <property type="entry name" value="GT4_PimA-like"/>
    <property type="match status" value="1"/>
</dbReference>
<proteinExistence type="predicted"/>